<organism evidence="1 2">
    <name type="scientific">Parelaphostrongylus tenuis</name>
    <name type="common">Meningeal worm</name>
    <dbReference type="NCBI Taxonomy" id="148309"/>
    <lineage>
        <taxon>Eukaryota</taxon>
        <taxon>Metazoa</taxon>
        <taxon>Ecdysozoa</taxon>
        <taxon>Nematoda</taxon>
        <taxon>Chromadorea</taxon>
        <taxon>Rhabditida</taxon>
        <taxon>Rhabditina</taxon>
        <taxon>Rhabditomorpha</taxon>
        <taxon>Strongyloidea</taxon>
        <taxon>Metastrongylidae</taxon>
        <taxon>Parelaphostrongylus</taxon>
    </lineage>
</organism>
<gene>
    <name evidence="1" type="ORF">KIN20_005161</name>
</gene>
<sequence>MVEECIIPFLKSICEQEPFARQRRWSMTLESKWYCRVSSTLDRKWSKWRGRHPAATNLSTQFDRRASFERSSDLTPTTSPQFIVDSLLLSPHSLVIV</sequence>
<protein>
    <submittedName>
        <fullName evidence="1">Uncharacterized protein</fullName>
    </submittedName>
</protein>
<evidence type="ECO:0000313" key="2">
    <source>
        <dbReference type="Proteomes" id="UP001196413"/>
    </source>
</evidence>
<comment type="caution">
    <text evidence="1">The sequence shown here is derived from an EMBL/GenBank/DDBJ whole genome shotgun (WGS) entry which is preliminary data.</text>
</comment>
<accession>A0AAD5QID7</accession>
<evidence type="ECO:0000313" key="1">
    <source>
        <dbReference type="EMBL" id="KAJ1349570.1"/>
    </source>
</evidence>
<dbReference type="EMBL" id="JAHQIW010000690">
    <property type="protein sequence ID" value="KAJ1349570.1"/>
    <property type="molecule type" value="Genomic_DNA"/>
</dbReference>
<keyword evidence="2" id="KW-1185">Reference proteome</keyword>
<name>A0AAD5QID7_PARTN</name>
<reference evidence="1" key="1">
    <citation type="submission" date="2021-06" db="EMBL/GenBank/DDBJ databases">
        <title>Parelaphostrongylus tenuis whole genome reference sequence.</title>
        <authorList>
            <person name="Garwood T.J."/>
            <person name="Larsen P.A."/>
            <person name="Fountain-Jones N.M."/>
            <person name="Garbe J.R."/>
            <person name="Macchietto M.G."/>
            <person name="Kania S.A."/>
            <person name="Gerhold R.W."/>
            <person name="Richards J.E."/>
            <person name="Wolf T.M."/>
        </authorList>
    </citation>
    <scope>NUCLEOTIDE SEQUENCE</scope>
    <source>
        <strain evidence="1">MNPRO001-30</strain>
        <tissue evidence="1">Meninges</tissue>
    </source>
</reference>
<dbReference type="Proteomes" id="UP001196413">
    <property type="component" value="Unassembled WGS sequence"/>
</dbReference>
<proteinExistence type="predicted"/>
<dbReference type="AlphaFoldDB" id="A0AAD5QID7"/>